<dbReference type="AlphaFoldDB" id="A0A5S9EQG5"/>
<dbReference type="GO" id="GO:0005576">
    <property type="term" value="C:extracellular region"/>
    <property type="evidence" value="ECO:0007669"/>
    <property type="project" value="UniProtKB-SubCell"/>
</dbReference>
<evidence type="ECO:0000256" key="5">
    <source>
        <dbReference type="SAM" id="SignalP"/>
    </source>
</evidence>
<dbReference type="InterPro" id="IPR029034">
    <property type="entry name" value="Cystine-knot_cytokine"/>
</dbReference>
<evidence type="ECO:0000259" key="6">
    <source>
        <dbReference type="PROSITE" id="PS51362"/>
    </source>
</evidence>
<evidence type="ECO:0000256" key="4">
    <source>
        <dbReference type="SAM" id="MobiDB-lite"/>
    </source>
</evidence>
<keyword evidence="3" id="KW-0339">Growth factor</keyword>
<feature type="region of interest" description="Disordered" evidence="4">
    <location>
        <begin position="85"/>
        <end position="117"/>
    </location>
</feature>
<organism evidence="7">
    <name type="scientific">Anguilla japonica</name>
    <name type="common">Japanese eel</name>
    <dbReference type="NCBI Taxonomy" id="7937"/>
    <lineage>
        <taxon>Eukaryota</taxon>
        <taxon>Metazoa</taxon>
        <taxon>Chordata</taxon>
        <taxon>Craniata</taxon>
        <taxon>Vertebrata</taxon>
        <taxon>Euteleostomi</taxon>
        <taxon>Actinopterygii</taxon>
        <taxon>Neopterygii</taxon>
        <taxon>Teleostei</taxon>
        <taxon>Anguilliformes</taxon>
        <taxon>Anguillidae</taxon>
        <taxon>Anguilla</taxon>
    </lineage>
</organism>
<evidence type="ECO:0000256" key="2">
    <source>
        <dbReference type="ARBA" id="ARBA00022525"/>
    </source>
</evidence>
<evidence type="ECO:0000313" key="7">
    <source>
        <dbReference type="EMBL" id="BBI76498.1"/>
    </source>
</evidence>
<keyword evidence="5" id="KW-0732">Signal</keyword>
<dbReference type="Pfam" id="PF00019">
    <property type="entry name" value="TGF_beta"/>
    <property type="match status" value="1"/>
</dbReference>
<accession>A0A5S9EQG5</accession>
<evidence type="ECO:0000256" key="3">
    <source>
        <dbReference type="RuleBase" id="RU000354"/>
    </source>
</evidence>
<feature type="compositionally biased region" description="Polar residues" evidence="4">
    <location>
        <begin position="88"/>
        <end position="109"/>
    </location>
</feature>
<dbReference type="CDD" id="cd19379">
    <property type="entry name" value="TGF_beta_GSDF"/>
    <property type="match status" value="1"/>
</dbReference>
<protein>
    <submittedName>
        <fullName evidence="7">Gonadal soma derrived factor</fullName>
    </submittedName>
</protein>
<sequence length="223" mass="24510">MLSSLCMMAAIFGFPLREAFVLHPSREEPAGAISDVPVGKVNRCQGESLQVIKQKLLEALNLDREPQVSRTGLGRFREQWKAVLGDTAHSSPKSQESTVLNTTSTQESTGTRDETNSTGLQCCQLASQIFINDLGWENWIIFPDTFTYTQCAVCDPHLDPKAPKCRANSPPEPNTPSKCCQPTSHVMVPFFYLDELNTPVISSVALTNQCGCKPGSYIQDAQN</sequence>
<feature type="domain" description="TGF-beta family profile" evidence="6">
    <location>
        <begin position="104"/>
        <end position="213"/>
    </location>
</feature>
<dbReference type="SUPFAM" id="SSF57501">
    <property type="entry name" value="Cystine-knot cytokines"/>
    <property type="match status" value="1"/>
</dbReference>
<reference evidence="7" key="1">
    <citation type="journal article" date="2020" name="Gen. Comp. Endocrinol.">
        <title>Functional analysis of recombinant single-chain Japanese eel Fsh and Lh produced in FreeStyle 293-F cell lines: Binding specificities to their receptors and differential efficacy on testicular steroidogenesis.</title>
        <authorList>
            <person name="Suzuki H."/>
            <person name="Kazeto Y."/>
            <person name="Gen K."/>
            <person name="Ozaki Y."/>
        </authorList>
    </citation>
    <scope>NUCLEOTIDE SEQUENCE</scope>
    <source>
        <tissue evidence="7">Testis</tissue>
    </source>
</reference>
<dbReference type="Gene3D" id="2.10.90.10">
    <property type="entry name" value="Cystine-knot cytokines"/>
    <property type="match status" value="1"/>
</dbReference>
<keyword evidence="2" id="KW-0964">Secreted</keyword>
<feature type="signal peptide" evidence="5">
    <location>
        <begin position="1"/>
        <end position="19"/>
    </location>
</feature>
<dbReference type="GO" id="GO:0008083">
    <property type="term" value="F:growth factor activity"/>
    <property type="evidence" value="ECO:0007669"/>
    <property type="project" value="UniProtKB-KW"/>
</dbReference>
<dbReference type="EMBL" id="LC466011">
    <property type="protein sequence ID" value="BBI76498.1"/>
    <property type="molecule type" value="mRNA"/>
</dbReference>
<feature type="chain" id="PRO_5024960491" evidence="5">
    <location>
        <begin position="20"/>
        <end position="223"/>
    </location>
</feature>
<name>A0A5S9EQG5_ANGJA</name>
<evidence type="ECO:0000256" key="1">
    <source>
        <dbReference type="ARBA" id="ARBA00004613"/>
    </source>
</evidence>
<proteinExistence type="evidence at transcript level"/>
<dbReference type="PROSITE" id="PS51362">
    <property type="entry name" value="TGF_BETA_2"/>
    <property type="match status" value="1"/>
</dbReference>
<dbReference type="InterPro" id="IPR001839">
    <property type="entry name" value="TGF-b_C"/>
</dbReference>
<comment type="similarity">
    <text evidence="3">Belongs to the TGF-beta family.</text>
</comment>
<comment type="subcellular location">
    <subcellularLocation>
        <location evidence="1">Secreted</location>
    </subcellularLocation>
</comment>